<comment type="caution">
    <text evidence="2">The sequence shown here is derived from an EMBL/GenBank/DDBJ whole genome shotgun (WGS) entry which is preliminary data.</text>
</comment>
<organism evidence="2 3">
    <name type="scientific">Nocardiopsis mangrovi</name>
    <dbReference type="NCBI Taxonomy" id="1179818"/>
    <lineage>
        <taxon>Bacteria</taxon>
        <taxon>Bacillati</taxon>
        <taxon>Actinomycetota</taxon>
        <taxon>Actinomycetes</taxon>
        <taxon>Streptosporangiales</taxon>
        <taxon>Nocardiopsidaceae</taxon>
        <taxon>Nocardiopsis</taxon>
    </lineage>
</organism>
<feature type="domain" description="SGNH hydrolase-type esterase" evidence="1">
    <location>
        <begin position="190"/>
        <end position="387"/>
    </location>
</feature>
<reference evidence="3" key="1">
    <citation type="journal article" date="2019" name="Int. J. Syst. Evol. Microbiol.">
        <title>The Global Catalogue of Microorganisms (GCM) 10K type strain sequencing project: providing services to taxonomists for standard genome sequencing and annotation.</title>
        <authorList>
            <consortium name="The Broad Institute Genomics Platform"/>
            <consortium name="The Broad Institute Genome Sequencing Center for Infectious Disease"/>
            <person name="Wu L."/>
            <person name="Ma J."/>
        </authorList>
    </citation>
    <scope>NUCLEOTIDE SEQUENCE [LARGE SCALE GENOMIC DNA]</scope>
    <source>
        <strain evidence="3">XZYJ18</strain>
    </source>
</reference>
<dbReference type="Proteomes" id="UP001595923">
    <property type="component" value="Unassembled WGS sequence"/>
</dbReference>
<dbReference type="PANTHER" id="PTHR43784">
    <property type="entry name" value="GDSL-LIKE LIPASE/ACYLHYDROLASE, PUTATIVE (AFU_ORTHOLOGUE AFUA_2G00820)-RELATED"/>
    <property type="match status" value="1"/>
</dbReference>
<evidence type="ECO:0000313" key="2">
    <source>
        <dbReference type="EMBL" id="MFC4565438.1"/>
    </source>
</evidence>
<dbReference type="InterPro" id="IPR036514">
    <property type="entry name" value="SGNH_hydro_sf"/>
</dbReference>
<evidence type="ECO:0000313" key="3">
    <source>
        <dbReference type="Proteomes" id="UP001595923"/>
    </source>
</evidence>
<name>A0ABV9E713_9ACTN</name>
<dbReference type="SUPFAM" id="SSF52266">
    <property type="entry name" value="SGNH hydrolase"/>
    <property type="match status" value="1"/>
</dbReference>
<keyword evidence="2" id="KW-0378">Hydrolase</keyword>
<dbReference type="PANTHER" id="PTHR43784:SF2">
    <property type="entry name" value="GDSL-LIKE LIPASE_ACYLHYDROLASE, PUTATIVE (AFU_ORTHOLOGUE AFUA_2G00820)-RELATED"/>
    <property type="match status" value="1"/>
</dbReference>
<dbReference type="InterPro" id="IPR013830">
    <property type="entry name" value="SGNH_hydro"/>
</dbReference>
<accession>A0ABV9E713</accession>
<protein>
    <submittedName>
        <fullName evidence="2">SGNH/GDSL hydrolase family protein</fullName>
    </submittedName>
</protein>
<dbReference type="RefSeq" id="WP_378579407.1">
    <property type="nucleotide sequence ID" value="NZ_JBHSFQ010000038.1"/>
</dbReference>
<dbReference type="Pfam" id="PF13472">
    <property type="entry name" value="Lipase_GDSL_2"/>
    <property type="match status" value="1"/>
</dbReference>
<keyword evidence="3" id="KW-1185">Reference proteome</keyword>
<dbReference type="GO" id="GO:0016787">
    <property type="term" value="F:hydrolase activity"/>
    <property type="evidence" value="ECO:0007669"/>
    <property type="project" value="UniProtKB-KW"/>
</dbReference>
<evidence type="ECO:0000259" key="1">
    <source>
        <dbReference type="Pfam" id="PF13472"/>
    </source>
</evidence>
<proteinExistence type="predicted"/>
<gene>
    <name evidence="2" type="ORF">ACFO4E_26575</name>
</gene>
<dbReference type="InterPro" id="IPR053140">
    <property type="entry name" value="GDSL_Rv0518-like"/>
</dbReference>
<dbReference type="Gene3D" id="3.40.50.1110">
    <property type="entry name" value="SGNH hydrolase"/>
    <property type="match status" value="1"/>
</dbReference>
<dbReference type="EMBL" id="JBHSFQ010000038">
    <property type="protein sequence ID" value="MFC4565438.1"/>
    <property type="molecule type" value="Genomic_DNA"/>
</dbReference>
<sequence length="420" mass="44026">MPPTSPAAATPQADDERWVGTWAAAPATAPTSAIPVLRDETVRQVVHTSIGGDRLRLRLTNESGRTALRVGEVRVALRAGSSGTDTDPATDRQVTFGGSASATLPAGTPLLSDPVPLELPARSDLVVSMYLPEETPVTTLHPFSTQENAVAAGNVTGDKAVEAVLAPAQWYLLSGVSVRTRGGDAGALVALGDSITDGFQTEVNANHRWPDLLAPRLPHTGVLNAGISGNRLLHDPNPPAGGMAEYFAPFFGQSALRRFDRDVLAHPGVRHVIVLLGTNDLGHPGTMAPVSETVTAEEIIGAHRQIIARARTAGLRVYGGTILPFTTDSPEIDDKRQVVNAWIRTGGEYDAVIDFDAVMGDPADPLRLNPAYDSGDGLHPNDAGMAAMADAVPAGLFRPQRQGAFATISGETTTSSLSNS</sequence>
<dbReference type="CDD" id="cd01830">
    <property type="entry name" value="XynE_like"/>
    <property type="match status" value="1"/>
</dbReference>